<dbReference type="PROSITE" id="PS50891">
    <property type="entry name" value="LOB"/>
    <property type="match status" value="1"/>
</dbReference>
<dbReference type="EnsemblPlants" id="Ma02_t15260.1">
    <property type="protein sequence ID" value="Ma02_p15260.1"/>
    <property type="gene ID" value="Ma02_g15260"/>
</dbReference>
<dbReference type="InterPro" id="IPR004883">
    <property type="entry name" value="LOB"/>
</dbReference>
<dbReference type="GO" id="GO:0005634">
    <property type="term" value="C:nucleus"/>
    <property type="evidence" value="ECO:0000318"/>
    <property type="project" value="GO_Central"/>
</dbReference>
<dbReference type="OMA" id="FFEASWN"/>
<dbReference type="EMBL" id="HG996467">
    <property type="protein sequence ID" value="CAG1862124.1"/>
    <property type="molecule type" value="Genomic_DNA"/>
</dbReference>
<evidence type="ECO:0000313" key="5">
    <source>
        <dbReference type="Proteomes" id="UP000012960"/>
    </source>
</evidence>
<evidence type="ECO:0000256" key="1">
    <source>
        <dbReference type="ARBA" id="ARBA00005474"/>
    </source>
</evidence>
<evidence type="ECO:0000259" key="2">
    <source>
        <dbReference type="PROSITE" id="PS50891"/>
    </source>
</evidence>
<evidence type="ECO:0000313" key="3">
    <source>
        <dbReference type="EMBL" id="CAG1862124.1"/>
    </source>
</evidence>
<organism evidence="4 5">
    <name type="scientific">Musa acuminata subsp. malaccensis</name>
    <name type="common">Wild banana</name>
    <name type="synonym">Musa malaccensis</name>
    <dbReference type="NCBI Taxonomy" id="214687"/>
    <lineage>
        <taxon>Eukaryota</taxon>
        <taxon>Viridiplantae</taxon>
        <taxon>Streptophyta</taxon>
        <taxon>Embryophyta</taxon>
        <taxon>Tracheophyta</taxon>
        <taxon>Spermatophyta</taxon>
        <taxon>Magnoliopsida</taxon>
        <taxon>Liliopsida</taxon>
        <taxon>Zingiberales</taxon>
        <taxon>Musaceae</taxon>
        <taxon>Musa</taxon>
    </lineage>
</organism>
<reference evidence="4" key="2">
    <citation type="submission" date="2021-05" db="UniProtKB">
        <authorList>
            <consortium name="EnsemblPlants"/>
        </authorList>
    </citation>
    <scope>IDENTIFICATION</scope>
    <source>
        <strain evidence="4">subsp. malaccensis</strain>
    </source>
</reference>
<comment type="similarity">
    <text evidence="1">Belongs to the LOB domain-containing protein family.</text>
</comment>
<dbReference type="KEGG" id="mus:103976277"/>
<dbReference type="Proteomes" id="UP000012960">
    <property type="component" value="Unplaced"/>
</dbReference>
<dbReference type="PANTHER" id="PTHR31301">
    <property type="entry name" value="LOB DOMAIN-CONTAINING PROTEIN 4-RELATED"/>
    <property type="match status" value="1"/>
</dbReference>
<sequence length="268" mass="29538">MSPSTSSPCAACKLLRRKCTPACVFAPYFPPDQPTKFASVHRVFGASNVAKLLNELSPSQREDAVNSMAYEAEARLHDPVYGCVGYIWLLQHQLNQVQRDLYDAKKELSTYLSAPIADPQKPAHQLLHYRQRLQGASPSAAPPTVTVMTLGLATPEASSHQQILMHELQQQMAAVQQIAETAVASTREQEMLRSYEQQQKEHARFSAVSMEGGGRGYCPTAFEGLLCVQQQHTPKQQVLPMGRSSGHHHERSGALALDTCRLSFPGKS</sequence>
<name>A0A804I334_MUSAM</name>
<accession>A0A804I334</accession>
<gene>
    <name evidence="3" type="ORF">GSMUA_70180.1</name>
</gene>
<keyword evidence="5" id="KW-1185">Reference proteome</keyword>
<proteinExistence type="inferred from homology"/>
<dbReference type="GO" id="GO:0006355">
    <property type="term" value="P:regulation of DNA-templated transcription"/>
    <property type="evidence" value="ECO:0000318"/>
    <property type="project" value="GO_Central"/>
</dbReference>
<dbReference type="Pfam" id="PF03195">
    <property type="entry name" value="LOB"/>
    <property type="match status" value="1"/>
</dbReference>
<dbReference type="Gramene" id="Ma02_t15260.1">
    <property type="protein sequence ID" value="Ma02_p15260.1"/>
    <property type="gene ID" value="Ma02_g15260"/>
</dbReference>
<dbReference type="OrthoDB" id="772606at2759"/>
<reference evidence="3" key="1">
    <citation type="submission" date="2021-03" db="EMBL/GenBank/DDBJ databases">
        <authorList>
            <consortium name="Genoscope - CEA"/>
            <person name="William W."/>
        </authorList>
    </citation>
    <scope>NUCLEOTIDE SEQUENCE</scope>
    <source>
        <strain evidence="3">Doubled-haploid Pahang</strain>
    </source>
</reference>
<dbReference type="AlphaFoldDB" id="A0A804I334"/>
<feature type="domain" description="LOB" evidence="2">
    <location>
        <begin position="7"/>
        <end position="108"/>
    </location>
</feature>
<protein>
    <submittedName>
        <fullName evidence="3">(wild Malaysian banana) hypothetical protein</fullName>
    </submittedName>
</protein>
<dbReference type="GO" id="GO:0001216">
    <property type="term" value="F:DNA-binding transcription activator activity"/>
    <property type="evidence" value="ECO:0000318"/>
    <property type="project" value="GO_Central"/>
</dbReference>
<dbReference type="InParanoid" id="A0A804I334"/>
<dbReference type="PANTHER" id="PTHR31301:SF68">
    <property type="entry name" value="LOB DOMAIN-CONTAINING PROTEIN 32-RELATED"/>
    <property type="match status" value="1"/>
</dbReference>
<evidence type="ECO:0000313" key="4">
    <source>
        <dbReference type="EnsemblPlants" id="Ma02_p15260.1"/>
    </source>
</evidence>